<dbReference type="PROSITE" id="PS51898">
    <property type="entry name" value="TYR_RECOMBINASE"/>
    <property type="match status" value="1"/>
</dbReference>
<comment type="caution">
    <text evidence="3">The sequence shown here is derived from an EMBL/GenBank/DDBJ whole genome shotgun (WGS) entry which is preliminary data.</text>
</comment>
<gene>
    <name evidence="3" type="ORF">S12H4_00879</name>
</gene>
<dbReference type="GO" id="GO:0003677">
    <property type="term" value="F:DNA binding"/>
    <property type="evidence" value="ECO:0007669"/>
    <property type="project" value="InterPro"/>
</dbReference>
<dbReference type="Pfam" id="PF00589">
    <property type="entry name" value="Phage_integrase"/>
    <property type="match status" value="1"/>
</dbReference>
<dbReference type="AlphaFoldDB" id="X1RAG5"/>
<dbReference type="GO" id="GO:0006310">
    <property type="term" value="P:DNA recombination"/>
    <property type="evidence" value="ECO:0007669"/>
    <property type="project" value="UniProtKB-KW"/>
</dbReference>
<dbReference type="EMBL" id="BARW01000140">
    <property type="protein sequence ID" value="GAI60145.1"/>
    <property type="molecule type" value="Genomic_DNA"/>
</dbReference>
<organism evidence="3">
    <name type="scientific">marine sediment metagenome</name>
    <dbReference type="NCBI Taxonomy" id="412755"/>
    <lineage>
        <taxon>unclassified sequences</taxon>
        <taxon>metagenomes</taxon>
        <taxon>ecological metagenomes</taxon>
    </lineage>
</organism>
<protein>
    <recommendedName>
        <fullName evidence="2">Tyr recombinase domain-containing protein</fullName>
    </recommendedName>
</protein>
<dbReference type="Gene3D" id="1.10.443.10">
    <property type="entry name" value="Intergrase catalytic core"/>
    <property type="match status" value="1"/>
</dbReference>
<name>X1RAG5_9ZZZZ</name>
<proteinExistence type="predicted"/>
<reference evidence="3" key="1">
    <citation type="journal article" date="2014" name="Front. Microbiol.">
        <title>High frequency of phylogenetically diverse reductive dehalogenase-homologous genes in deep subseafloor sedimentary metagenomes.</title>
        <authorList>
            <person name="Kawai M."/>
            <person name="Futagami T."/>
            <person name="Toyoda A."/>
            <person name="Takaki Y."/>
            <person name="Nishi S."/>
            <person name="Hori S."/>
            <person name="Arai W."/>
            <person name="Tsubouchi T."/>
            <person name="Morono Y."/>
            <person name="Uchiyama I."/>
            <person name="Ito T."/>
            <person name="Fujiyama A."/>
            <person name="Inagaki F."/>
            <person name="Takami H."/>
        </authorList>
    </citation>
    <scope>NUCLEOTIDE SEQUENCE</scope>
    <source>
        <strain evidence="3">Expedition CK06-06</strain>
    </source>
</reference>
<evidence type="ECO:0000313" key="3">
    <source>
        <dbReference type="EMBL" id="GAI60145.1"/>
    </source>
</evidence>
<dbReference type="InterPro" id="IPR011010">
    <property type="entry name" value="DNA_brk_join_enz"/>
</dbReference>
<accession>X1RAG5</accession>
<dbReference type="InterPro" id="IPR002104">
    <property type="entry name" value="Integrase_catalytic"/>
</dbReference>
<keyword evidence="1" id="KW-0233">DNA recombination</keyword>
<feature type="domain" description="Tyr recombinase" evidence="2">
    <location>
        <begin position="1"/>
        <end position="147"/>
    </location>
</feature>
<dbReference type="GO" id="GO:0015074">
    <property type="term" value="P:DNA integration"/>
    <property type="evidence" value="ECO:0007669"/>
    <property type="project" value="InterPro"/>
</dbReference>
<sequence length="147" mass="16619">MAKAYLEMDEVRDLEGAAEYLRDRLLIRLTFRLGCRISEVLGIAVGDIDFGQGTVTIEHLKARINLYCPDCDTRLSKTARFCPGCGKKIEKAVAKEKEQRRVRTLPVDPDTLDMISEYIDQGGPISRNGKQILFGLTRERAWNKDDG</sequence>
<dbReference type="InterPro" id="IPR013762">
    <property type="entry name" value="Integrase-like_cat_sf"/>
</dbReference>
<evidence type="ECO:0000256" key="1">
    <source>
        <dbReference type="ARBA" id="ARBA00023172"/>
    </source>
</evidence>
<evidence type="ECO:0000259" key="2">
    <source>
        <dbReference type="PROSITE" id="PS51898"/>
    </source>
</evidence>
<dbReference type="SUPFAM" id="SSF56349">
    <property type="entry name" value="DNA breaking-rejoining enzymes"/>
    <property type="match status" value="1"/>
</dbReference>